<feature type="region of interest" description="Disordered" evidence="1">
    <location>
        <begin position="95"/>
        <end position="114"/>
    </location>
</feature>
<accession>J0LI28</accession>
<dbReference type="InParanoid" id="J0LI28"/>
<dbReference type="EMBL" id="JH687833">
    <property type="protein sequence ID" value="EJD37920.1"/>
    <property type="molecule type" value="Genomic_DNA"/>
</dbReference>
<proteinExistence type="predicted"/>
<organism evidence="3 4">
    <name type="scientific">Auricularia subglabra (strain TFB-10046 / SS5)</name>
    <name type="common">White-rot fungus</name>
    <name type="synonym">Auricularia delicata (strain TFB10046)</name>
    <dbReference type="NCBI Taxonomy" id="717982"/>
    <lineage>
        <taxon>Eukaryota</taxon>
        <taxon>Fungi</taxon>
        <taxon>Dikarya</taxon>
        <taxon>Basidiomycota</taxon>
        <taxon>Agaricomycotina</taxon>
        <taxon>Agaricomycetes</taxon>
        <taxon>Auriculariales</taxon>
        <taxon>Auriculariaceae</taxon>
        <taxon>Auricularia</taxon>
    </lineage>
</organism>
<dbReference type="Proteomes" id="UP000006514">
    <property type="component" value="Unassembled WGS sequence"/>
</dbReference>
<evidence type="ECO:0000313" key="3">
    <source>
        <dbReference type="EMBL" id="EJD37920.1"/>
    </source>
</evidence>
<evidence type="ECO:0000256" key="2">
    <source>
        <dbReference type="SAM" id="SignalP"/>
    </source>
</evidence>
<gene>
    <name evidence="3" type="ORF">AURDEDRAFT_173059</name>
</gene>
<name>J0LI28_AURST</name>
<dbReference type="OrthoDB" id="3244185at2759"/>
<dbReference type="KEGG" id="adl:AURDEDRAFT_173059"/>
<feature type="chain" id="PRO_5003735816" evidence="2">
    <location>
        <begin position="18"/>
        <end position="260"/>
    </location>
</feature>
<keyword evidence="2" id="KW-0732">Signal</keyword>
<evidence type="ECO:0000313" key="4">
    <source>
        <dbReference type="Proteomes" id="UP000006514"/>
    </source>
</evidence>
<protein>
    <submittedName>
        <fullName evidence="3">Uncharacterized protein</fullName>
    </submittedName>
</protein>
<keyword evidence="4" id="KW-1185">Reference proteome</keyword>
<reference evidence="4" key="1">
    <citation type="journal article" date="2012" name="Science">
        <title>The Paleozoic origin of enzymatic lignin decomposition reconstructed from 31 fungal genomes.</title>
        <authorList>
            <person name="Floudas D."/>
            <person name="Binder M."/>
            <person name="Riley R."/>
            <person name="Barry K."/>
            <person name="Blanchette R.A."/>
            <person name="Henrissat B."/>
            <person name="Martinez A.T."/>
            <person name="Otillar R."/>
            <person name="Spatafora J.W."/>
            <person name="Yadav J.S."/>
            <person name="Aerts A."/>
            <person name="Benoit I."/>
            <person name="Boyd A."/>
            <person name="Carlson A."/>
            <person name="Copeland A."/>
            <person name="Coutinho P.M."/>
            <person name="de Vries R.P."/>
            <person name="Ferreira P."/>
            <person name="Findley K."/>
            <person name="Foster B."/>
            <person name="Gaskell J."/>
            <person name="Glotzer D."/>
            <person name="Gorecki P."/>
            <person name="Heitman J."/>
            <person name="Hesse C."/>
            <person name="Hori C."/>
            <person name="Igarashi K."/>
            <person name="Jurgens J.A."/>
            <person name="Kallen N."/>
            <person name="Kersten P."/>
            <person name="Kohler A."/>
            <person name="Kuees U."/>
            <person name="Kumar T.K.A."/>
            <person name="Kuo A."/>
            <person name="LaButti K."/>
            <person name="Larrondo L.F."/>
            <person name="Lindquist E."/>
            <person name="Ling A."/>
            <person name="Lombard V."/>
            <person name="Lucas S."/>
            <person name="Lundell T."/>
            <person name="Martin R."/>
            <person name="McLaughlin D.J."/>
            <person name="Morgenstern I."/>
            <person name="Morin E."/>
            <person name="Murat C."/>
            <person name="Nagy L.G."/>
            <person name="Nolan M."/>
            <person name="Ohm R.A."/>
            <person name="Patyshakuliyeva A."/>
            <person name="Rokas A."/>
            <person name="Ruiz-Duenas F.J."/>
            <person name="Sabat G."/>
            <person name="Salamov A."/>
            <person name="Samejima M."/>
            <person name="Schmutz J."/>
            <person name="Slot J.C."/>
            <person name="St John F."/>
            <person name="Stenlid J."/>
            <person name="Sun H."/>
            <person name="Sun S."/>
            <person name="Syed K."/>
            <person name="Tsang A."/>
            <person name="Wiebenga A."/>
            <person name="Young D."/>
            <person name="Pisabarro A."/>
            <person name="Eastwood D.C."/>
            <person name="Martin F."/>
            <person name="Cullen D."/>
            <person name="Grigoriev I.V."/>
            <person name="Hibbett D.S."/>
        </authorList>
    </citation>
    <scope>NUCLEOTIDE SEQUENCE [LARGE SCALE GENOMIC DNA]</scope>
    <source>
        <strain evidence="4">TFB10046</strain>
    </source>
</reference>
<feature type="signal peptide" evidence="2">
    <location>
        <begin position="1"/>
        <end position="17"/>
    </location>
</feature>
<evidence type="ECO:0000256" key="1">
    <source>
        <dbReference type="SAM" id="MobiDB-lite"/>
    </source>
</evidence>
<dbReference type="AlphaFoldDB" id="J0LI28"/>
<sequence>MRFSFSILAFSIALSIAQPVKDTLKGRRPVSADQVNEYLEDYLLEEWEQQFPNYVAPTFPKVQRAMKIPVWYNMKFYTPDLQTLAARDTRDVAYASPARSKKETNDPDDVMEPRFSPVLTKEDEVAGVGGTDGLRVAHLRVIFELPSAVITAIQRLGLEEPGKLAYVQWYTKLGRRDPDCDMFKVSRETRFIAGAGAQKERATSVIPALDIRRSCQLVPRLPRNVKRMPDKLTSDNVLEDWDGEFWLNHFHYKAMYRSLL</sequence>